<dbReference type="Gene3D" id="3.30.560.10">
    <property type="entry name" value="Glucose Oxidase, domain 3"/>
    <property type="match status" value="1"/>
</dbReference>
<dbReference type="InterPro" id="IPR000172">
    <property type="entry name" value="GMC_OxRdtase_N"/>
</dbReference>
<evidence type="ECO:0000259" key="8">
    <source>
        <dbReference type="Pfam" id="PF00732"/>
    </source>
</evidence>
<dbReference type="InterPro" id="IPR012132">
    <property type="entry name" value="GMC_OxRdtase"/>
</dbReference>
<feature type="binding site" evidence="6">
    <location>
        <position position="119"/>
    </location>
    <ligand>
        <name>FAD</name>
        <dbReference type="ChEBI" id="CHEBI:57692"/>
    </ligand>
</feature>
<organism evidence="10 11">
    <name type="scientific">Tetrapyrgos nigripes</name>
    <dbReference type="NCBI Taxonomy" id="182062"/>
    <lineage>
        <taxon>Eukaryota</taxon>
        <taxon>Fungi</taxon>
        <taxon>Dikarya</taxon>
        <taxon>Basidiomycota</taxon>
        <taxon>Agaricomycotina</taxon>
        <taxon>Agaricomycetes</taxon>
        <taxon>Agaricomycetidae</taxon>
        <taxon>Agaricales</taxon>
        <taxon>Marasmiineae</taxon>
        <taxon>Marasmiaceae</taxon>
        <taxon>Tetrapyrgos</taxon>
    </lineage>
</organism>
<comment type="caution">
    <text evidence="10">The sequence shown here is derived from an EMBL/GenBank/DDBJ whole genome shotgun (WGS) entry which is preliminary data.</text>
</comment>
<evidence type="ECO:0000256" key="5">
    <source>
        <dbReference type="PIRSR" id="PIRSR000137-1"/>
    </source>
</evidence>
<feature type="active site" description="Proton donor" evidence="5">
    <location>
        <position position="537"/>
    </location>
</feature>
<proteinExistence type="inferred from homology"/>
<keyword evidence="4 6" id="KW-0274">FAD</keyword>
<evidence type="ECO:0000256" key="2">
    <source>
        <dbReference type="ARBA" id="ARBA00010790"/>
    </source>
</evidence>
<evidence type="ECO:0000256" key="6">
    <source>
        <dbReference type="PIRSR" id="PIRSR000137-2"/>
    </source>
</evidence>
<protein>
    <submittedName>
        <fullName evidence="10">Uncharacterized protein</fullName>
    </submittedName>
</protein>
<evidence type="ECO:0000313" key="11">
    <source>
        <dbReference type="Proteomes" id="UP000559256"/>
    </source>
</evidence>
<gene>
    <name evidence="10" type="ORF">D9758_001766</name>
</gene>
<evidence type="ECO:0000256" key="1">
    <source>
        <dbReference type="ARBA" id="ARBA00001974"/>
    </source>
</evidence>
<dbReference type="SUPFAM" id="SSF54373">
    <property type="entry name" value="FAD-linked reductases, C-terminal domain"/>
    <property type="match status" value="1"/>
</dbReference>
<evidence type="ECO:0000256" key="3">
    <source>
        <dbReference type="ARBA" id="ARBA00022630"/>
    </source>
</evidence>
<dbReference type="GO" id="GO:0016614">
    <property type="term" value="F:oxidoreductase activity, acting on CH-OH group of donors"/>
    <property type="evidence" value="ECO:0007669"/>
    <property type="project" value="InterPro"/>
</dbReference>
<evidence type="ECO:0000256" key="7">
    <source>
        <dbReference type="SAM" id="SignalP"/>
    </source>
</evidence>
<feature type="binding site" evidence="6">
    <location>
        <position position="268"/>
    </location>
    <ligand>
        <name>FAD</name>
        <dbReference type="ChEBI" id="CHEBI:57692"/>
    </ligand>
</feature>
<dbReference type="AlphaFoldDB" id="A0A8H5GXJ3"/>
<keyword evidence="7" id="KW-0732">Signal</keyword>
<dbReference type="Gene3D" id="3.50.50.60">
    <property type="entry name" value="FAD/NAD(P)-binding domain"/>
    <property type="match status" value="1"/>
</dbReference>
<reference evidence="10 11" key="1">
    <citation type="journal article" date="2020" name="ISME J.">
        <title>Uncovering the hidden diversity of litter-decomposition mechanisms in mushroom-forming fungi.</title>
        <authorList>
            <person name="Floudas D."/>
            <person name="Bentzer J."/>
            <person name="Ahren D."/>
            <person name="Johansson T."/>
            <person name="Persson P."/>
            <person name="Tunlid A."/>
        </authorList>
    </citation>
    <scope>NUCLEOTIDE SEQUENCE [LARGE SCALE GENOMIC DNA]</scope>
    <source>
        <strain evidence="10 11">CBS 291.85</strain>
    </source>
</reference>
<evidence type="ECO:0000256" key="4">
    <source>
        <dbReference type="ARBA" id="ARBA00022827"/>
    </source>
</evidence>
<dbReference type="InterPro" id="IPR007867">
    <property type="entry name" value="GMC_OxRtase_C"/>
</dbReference>
<dbReference type="EMBL" id="JAACJM010000004">
    <property type="protein sequence ID" value="KAF5372911.1"/>
    <property type="molecule type" value="Genomic_DNA"/>
</dbReference>
<dbReference type="PANTHER" id="PTHR11552">
    <property type="entry name" value="GLUCOSE-METHANOL-CHOLINE GMC OXIDOREDUCTASE"/>
    <property type="match status" value="1"/>
</dbReference>
<keyword evidence="11" id="KW-1185">Reference proteome</keyword>
<dbReference type="SUPFAM" id="SSF51905">
    <property type="entry name" value="FAD/NAD(P)-binding domain"/>
    <property type="match status" value="1"/>
</dbReference>
<dbReference type="Pfam" id="PF05199">
    <property type="entry name" value="GMC_oxred_C"/>
    <property type="match status" value="1"/>
</dbReference>
<dbReference type="PIRSF" id="PIRSF000137">
    <property type="entry name" value="Alcohol_oxidase"/>
    <property type="match status" value="1"/>
</dbReference>
<dbReference type="PANTHER" id="PTHR11552:SF147">
    <property type="entry name" value="CHOLINE DEHYDROGENASE, MITOCHONDRIAL"/>
    <property type="match status" value="1"/>
</dbReference>
<comment type="similarity">
    <text evidence="2">Belongs to the GMC oxidoreductase family.</text>
</comment>
<dbReference type="OrthoDB" id="269227at2759"/>
<feature type="signal peptide" evidence="7">
    <location>
        <begin position="1"/>
        <end position="26"/>
    </location>
</feature>
<dbReference type="Proteomes" id="UP000559256">
    <property type="component" value="Unassembled WGS sequence"/>
</dbReference>
<comment type="cofactor">
    <cofactor evidence="1 6">
        <name>FAD</name>
        <dbReference type="ChEBI" id="CHEBI:57692"/>
    </cofactor>
</comment>
<feature type="chain" id="PRO_5034394181" evidence="7">
    <location>
        <begin position="27"/>
        <end position="611"/>
    </location>
</feature>
<keyword evidence="3" id="KW-0285">Flavoprotein</keyword>
<evidence type="ECO:0000313" key="10">
    <source>
        <dbReference type="EMBL" id="KAF5372911.1"/>
    </source>
</evidence>
<feature type="active site" description="Proton acceptor" evidence="5">
    <location>
        <position position="586"/>
    </location>
</feature>
<name>A0A8H5GXJ3_9AGAR</name>
<dbReference type="GO" id="GO:0050660">
    <property type="term" value="F:flavin adenine dinucleotide binding"/>
    <property type="evidence" value="ECO:0007669"/>
    <property type="project" value="InterPro"/>
</dbReference>
<evidence type="ECO:0000259" key="9">
    <source>
        <dbReference type="Pfam" id="PF05199"/>
    </source>
</evidence>
<accession>A0A8H5GXJ3</accession>
<sequence>MSLYLQLAFLSILEIILLLSSPFSYAKLFTRPEDVPSRTYDFIIVGAGTAGSVLASRLSEDPHKSVLVIEAGVSDSSVSTIQIPFLASSLRQTSVDWNYTTVPQSGLNGRSLTVPRGFVTGGSSSINSMAWTRGSSDLWNSYAKITNDVGWSWDSIQSYWKKISTLVPPTSNDAITPDQIPLSNSNGPVLVNLPNYDIPPRQQVFDAANTAQDPRFRFTRDVNSGDSLGFGYNQASAGHGFRSSSATAYLNPALATRSNLDLLINTRVTRLVNDPVIQTKPVFKQVELAQSPHGDHLLFKATDEVILSAGTFGSAQILLLSGIGPKDELEKVIVDSPDVGKNLKDHPVVQIYFTVNSTDTLDSIFRNSTLTAQLLAEWQQNKTGILSDTPINVFGLLQLPDTFFTSVDSNPASGPKSPNLEMIFNAFSATPTAPAPSAGNFLSVVIALVSPTSAGSIKLVPNSTDTFTAPLIDFQVLATDFDMSAMVQAINDTEKFLSAPSWTRDGYLIGPFGEFANATTADARLQYIRNNADTIHHPVGTLKMGRNSPAQRLGGEGVVDPRLNVRGIQGVRVVDASILPAIPECHTQAVVYIVAERAADMIKQAFGMLGH</sequence>
<dbReference type="Pfam" id="PF00732">
    <property type="entry name" value="GMC_oxred_N"/>
    <property type="match status" value="1"/>
</dbReference>
<feature type="domain" description="Glucose-methanol-choline oxidoreductase N-terminal" evidence="8">
    <location>
        <begin position="40"/>
        <end position="348"/>
    </location>
</feature>
<feature type="domain" description="Glucose-methanol-choline oxidoreductase C-terminal" evidence="9">
    <location>
        <begin position="451"/>
        <end position="595"/>
    </location>
</feature>
<dbReference type="InterPro" id="IPR036188">
    <property type="entry name" value="FAD/NAD-bd_sf"/>
</dbReference>